<dbReference type="InterPro" id="IPR002711">
    <property type="entry name" value="HNH"/>
</dbReference>
<dbReference type="Gene3D" id="1.10.30.50">
    <property type="match status" value="1"/>
</dbReference>
<dbReference type="GO" id="GO:0005829">
    <property type="term" value="C:cytosol"/>
    <property type="evidence" value="ECO:0007669"/>
    <property type="project" value="TreeGrafter"/>
</dbReference>
<sequence length="112" mass="13798">MTEHEIAFVKKCIRENIHRFYTWGKWKALREQVLKLDKYECQLCKKRGNYTKATTVHHVNYVKKHPDRALEIWYSFRGEKRRNLISLCHDCHEEVHGYRKPKKKEPLTEERW</sequence>
<evidence type="ECO:0000313" key="7">
    <source>
        <dbReference type="Proteomes" id="UP000234840"/>
    </source>
</evidence>
<dbReference type="AlphaFoldDB" id="A0A2N5Q1R1"/>
<name>A0A2N5Q1R1_MEDGN</name>
<evidence type="ECO:0000259" key="5">
    <source>
        <dbReference type="Pfam" id="PF01844"/>
    </source>
</evidence>
<evidence type="ECO:0000256" key="2">
    <source>
        <dbReference type="ARBA" id="ARBA00022801"/>
    </source>
</evidence>
<proteinExistence type="inferred from homology"/>
<dbReference type="Pfam" id="PF01844">
    <property type="entry name" value="HNH"/>
    <property type="match status" value="1"/>
</dbReference>
<dbReference type="PANTHER" id="PTHR41286:SF1">
    <property type="entry name" value="HNH NUCLEASE YAJD-RELATED"/>
    <property type="match status" value="1"/>
</dbReference>
<reference evidence="6 7" key="1">
    <citation type="journal article" date="2017" name="Genome Med.">
        <title>A novel Ruminococcus gnavus clade enriched in inflammatory bowel disease patients.</title>
        <authorList>
            <person name="Hall A.B."/>
            <person name="Yassour M."/>
            <person name="Sauk J."/>
            <person name="Garner A."/>
            <person name="Jiang X."/>
            <person name="Arthur T."/>
            <person name="Lagoudas G.K."/>
            <person name="Vatanen T."/>
            <person name="Fornelos N."/>
            <person name="Wilson R."/>
            <person name="Bertha M."/>
            <person name="Cohen M."/>
            <person name="Garber J."/>
            <person name="Khalili H."/>
            <person name="Gevers D."/>
            <person name="Ananthakrishnan A.N."/>
            <person name="Kugathasan S."/>
            <person name="Lander E.S."/>
            <person name="Blainey P."/>
            <person name="Vlamakis H."/>
            <person name="Xavier R.J."/>
            <person name="Huttenhower C."/>
        </authorList>
    </citation>
    <scope>NUCLEOTIDE SEQUENCE [LARGE SCALE GENOMIC DNA]</scope>
    <source>
        <strain evidence="6 7">RJX1128</strain>
    </source>
</reference>
<evidence type="ECO:0000313" key="6">
    <source>
        <dbReference type="EMBL" id="PLT88328.1"/>
    </source>
</evidence>
<accession>A0A2N5Q1R1</accession>
<organism evidence="6 7">
    <name type="scientific">Mediterraneibacter gnavus</name>
    <name type="common">Ruminococcus gnavus</name>
    <dbReference type="NCBI Taxonomy" id="33038"/>
    <lineage>
        <taxon>Bacteria</taxon>
        <taxon>Bacillati</taxon>
        <taxon>Bacillota</taxon>
        <taxon>Clostridia</taxon>
        <taxon>Lachnospirales</taxon>
        <taxon>Lachnospiraceae</taxon>
        <taxon>Mediterraneibacter</taxon>
    </lineage>
</organism>
<evidence type="ECO:0000256" key="4">
    <source>
        <dbReference type="ARBA" id="ARBA00040194"/>
    </source>
</evidence>
<comment type="caution">
    <text evidence="6">The sequence shown here is derived from an EMBL/GenBank/DDBJ whole genome shotgun (WGS) entry which is preliminary data.</text>
</comment>
<evidence type="ECO:0000256" key="1">
    <source>
        <dbReference type="ARBA" id="ARBA00022722"/>
    </source>
</evidence>
<comment type="similarity">
    <text evidence="3">Belongs to the HNH nuclease family.</text>
</comment>
<protein>
    <recommendedName>
        <fullName evidence="4">Putative HNH nuclease YajD</fullName>
    </recommendedName>
</protein>
<keyword evidence="2" id="KW-0378">Hydrolase</keyword>
<dbReference type="EMBL" id="NIHW01000007">
    <property type="protein sequence ID" value="PLT88328.1"/>
    <property type="molecule type" value="Genomic_DNA"/>
</dbReference>
<feature type="domain" description="HNH" evidence="5">
    <location>
        <begin position="41"/>
        <end position="96"/>
    </location>
</feature>
<dbReference type="GO" id="GO:0016787">
    <property type="term" value="F:hydrolase activity"/>
    <property type="evidence" value="ECO:0007669"/>
    <property type="project" value="UniProtKB-KW"/>
</dbReference>
<keyword evidence="6" id="KW-0255">Endonuclease</keyword>
<keyword evidence="1" id="KW-0540">Nuclease</keyword>
<dbReference type="PANTHER" id="PTHR41286">
    <property type="entry name" value="HNH NUCLEASE YAJD-RELATED"/>
    <property type="match status" value="1"/>
</dbReference>
<dbReference type="RefSeq" id="WP_101878336.1">
    <property type="nucleotide sequence ID" value="NZ_JAQMLL010000004.1"/>
</dbReference>
<dbReference type="GO" id="GO:0004519">
    <property type="term" value="F:endonuclease activity"/>
    <property type="evidence" value="ECO:0007669"/>
    <property type="project" value="UniProtKB-KW"/>
</dbReference>
<dbReference type="GO" id="GO:0003676">
    <property type="term" value="F:nucleic acid binding"/>
    <property type="evidence" value="ECO:0007669"/>
    <property type="project" value="InterPro"/>
</dbReference>
<evidence type="ECO:0000256" key="3">
    <source>
        <dbReference type="ARBA" id="ARBA00038412"/>
    </source>
</evidence>
<gene>
    <name evidence="6" type="ORF">CDL20_04105</name>
</gene>
<dbReference type="GO" id="GO:0008270">
    <property type="term" value="F:zinc ion binding"/>
    <property type="evidence" value="ECO:0007669"/>
    <property type="project" value="InterPro"/>
</dbReference>
<dbReference type="Proteomes" id="UP000234840">
    <property type="component" value="Unassembled WGS sequence"/>
</dbReference>